<dbReference type="PANTHER" id="PTHR28047">
    <property type="entry name" value="PROTEIN DCG1"/>
    <property type="match status" value="1"/>
</dbReference>
<dbReference type="EMBL" id="BNCJ01000011">
    <property type="protein sequence ID" value="GHF60303.1"/>
    <property type="molecule type" value="Genomic_DNA"/>
</dbReference>
<organism evidence="2 3">
    <name type="scientific">Seohaeicola zhoushanensis</name>
    <dbReference type="NCBI Taxonomy" id="1569283"/>
    <lineage>
        <taxon>Bacteria</taxon>
        <taxon>Pseudomonadati</taxon>
        <taxon>Pseudomonadota</taxon>
        <taxon>Alphaproteobacteria</taxon>
        <taxon>Rhodobacterales</taxon>
        <taxon>Roseobacteraceae</taxon>
        <taxon>Seohaeicola</taxon>
    </lineage>
</organism>
<reference evidence="2" key="2">
    <citation type="submission" date="2020-09" db="EMBL/GenBank/DDBJ databases">
        <authorList>
            <person name="Sun Q."/>
            <person name="Kim S."/>
        </authorList>
    </citation>
    <scope>NUCLEOTIDE SEQUENCE</scope>
    <source>
        <strain evidence="2">KCTC 42650</strain>
    </source>
</reference>
<dbReference type="GO" id="GO:0047661">
    <property type="term" value="F:amino-acid racemase activity"/>
    <property type="evidence" value="ECO:0007669"/>
    <property type="project" value="InterPro"/>
</dbReference>
<keyword evidence="3" id="KW-1185">Reference proteome</keyword>
<comment type="caution">
    <text evidence="2">The sequence shown here is derived from an EMBL/GenBank/DDBJ whole genome shotgun (WGS) entry which is preliminary data.</text>
</comment>
<proteinExistence type="inferred from homology"/>
<evidence type="ECO:0000313" key="2">
    <source>
        <dbReference type="EMBL" id="GHF60303.1"/>
    </source>
</evidence>
<dbReference type="AlphaFoldDB" id="A0A8J3M9M6"/>
<reference evidence="2" key="1">
    <citation type="journal article" date="2014" name="Int. J. Syst. Evol. Microbiol.">
        <title>Complete genome sequence of Corynebacterium casei LMG S-19264T (=DSM 44701T), isolated from a smear-ripened cheese.</title>
        <authorList>
            <consortium name="US DOE Joint Genome Institute (JGI-PGF)"/>
            <person name="Walter F."/>
            <person name="Albersmeier A."/>
            <person name="Kalinowski J."/>
            <person name="Ruckert C."/>
        </authorList>
    </citation>
    <scope>NUCLEOTIDE SEQUENCE</scope>
    <source>
        <strain evidence="2">KCTC 42650</strain>
    </source>
</reference>
<dbReference type="InterPro" id="IPR052186">
    <property type="entry name" value="Hydantoin_racemase-like"/>
</dbReference>
<evidence type="ECO:0000256" key="1">
    <source>
        <dbReference type="ARBA" id="ARBA00038414"/>
    </source>
</evidence>
<dbReference type="Gene3D" id="3.40.50.12500">
    <property type="match status" value="1"/>
</dbReference>
<dbReference type="Pfam" id="PF01177">
    <property type="entry name" value="Asp_Glu_race"/>
    <property type="match status" value="1"/>
</dbReference>
<dbReference type="InterPro" id="IPR015942">
    <property type="entry name" value="Asp/Glu/hydantoin_racemase"/>
</dbReference>
<evidence type="ECO:0000313" key="3">
    <source>
        <dbReference type="Proteomes" id="UP000626220"/>
    </source>
</evidence>
<accession>A0A8J3M9M6</accession>
<dbReference type="Proteomes" id="UP000626220">
    <property type="component" value="Unassembled WGS sequence"/>
</dbReference>
<sequence>MVAIAGTILPQIEGWTAPGGPGMIVTPEALDQAAVLVGQTPLPALDGVIVAAFGDPGRETLAQRLTCPVVGIGAAAAIEAGIGGRRFAVVTTTPQLEARIDALMRGRGDGAYLGCHFAQGDALGLMAEPERLDAALLAAIEEAARAGAEAAIIGGGPLGEAAERLASISPVPLVAPIRAAARALLHRLEAGPDGR</sequence>
<dbReference type="PANTHER" id="PTHR28047:SF5">
    <property type="entry name" value="PROTEIN DCG1"/>
    <property type="match status" value="1"/>
</dbReference>
<dbReference type="InterPro" id="IPR053714">
    <property type="entry name" value="Iso_Racemase_Enz_sf"/>
</dbReference>
<gene>
    <name evidence="2" type="ORF">GCM10017056_34730</name>
</gene>
<name>A0A8J3M9M6_9RHOB</name>
<protein>
    <submittedName>
        <fullName evidence="2">Hydantoin racemase</fullName>
    </submittedName>
</protein>
<comment type="similarity">
    <text evidence="1">Belongs to the HyuE racemase family.</text>
</comment>